<name>A0A7T3KC57_9CAUD</name>
<protein>
    <submittedName>
        <fullName evidence="1">Head-to-tail stopper</fullName>
    </submittedName>
</protein>
<dbReference type="GeneID" id="77923941"/>
<organism evidence="1 2">
    <name type="scientific">Arthrobacter phage Wollypog</name>
    <dbReference type="NCBI Taxonomy" id="2790985"/>
    <lineage>
        <taxon>Viruses</taxon>
        <taxon>Duplodnaviria</taxon>
        <taxon>Heunggongvirae</taxon>
        <taxon>Uroviricota</taxon>
        <taxon>Caudoviricetes</taxon>
        <taxon>Wollypogvirus</taxon>
        <taxon>Wollypogvirus wollypog</taxon>
    </lineage>
</organism>
<dbReference type="EMBL" id="MW055913">
    <property type="protein sequence ID" value="QPX62562.1"/>
    <property type="molecule type" value="Genomic_DNA"/>
</dbReference>
<gene>
    <name evidence="1" type="primary">9</name>
    <name evidence="1" type="ORF">SEA_WOLLYPOG_9</name>
</gene>
<dbReference type="RefSeq" id="YP_010648500.1">
    <property type="nucleotide sequence ID" value="NC_070760.1"/>
</dbReference>
<keyword evidence="2" id="KW-1185">Reference proteome</keyword>
<reference evidence="1 2" key="1">
    <citation type="submission" date="2020-10" db="EMBL/GenBank/DDBJ databases">
        <authorList>
            <person name="Abad L.A."/>
            <person name="Alter J."/>
            <person name="Becerra C.Y."/>
            <person name="Boehle J."/>
            <person name="Bustos B."/>
            <person name="Connatser B.I."/>
            <person name="Cutright B."/>
            <person name="Gavin J."/>
            <person name="Gomez A.P."/>
            <person name="Grabar K."/>
            <person name="Hur E.Y."/>
            <person name="Ioh M.T."/>
            <person name="Joya-Campos L."/>
            <person name="Lauhon H.N."/>
            <person name="Lee S."/>
            <person name="Maranan R.T."/>
            <person name="Park Y.G."/>
            <person name="Priest M."/>
            <person name="Samuels S.O."/>
            <person name="Sarameh Y.J."/>
            <person name="Schreiber J.M."/>
            <person name="Shepard L."/>
            <person name="Sheth K.J."/>
            <person name="Silva C.A."/>
            <person name="Smyers G.M."/>
            <person name="Tam S."/>
            <person name="Tamura C.M."/>
            <person name="Wucher D.E."/>
            <person name="Donachie S.P."/>
            <person name="Reed F.A."/>
            <person name="Palecanda S."/>
            <person name="Chong R.A."/>
            <person name="Porter M.L."/>
            <person name="Garlena R.A."/>
            <person name="Russell D.A."/>
            <person name="Jacobs-Sera D."/>
            <person name="Hatfull G.F."/>
        </authorList>
    </citation>
    <scope>NUCLEOTIDE SEQUENCE [LARGE SCALE GENOMIC DNA]</scope>
</reference>
<dbReference type="KEGG" id="vg:77923941"/>
<dbReference type="Proteomes" id="UP000595472">
    <property type="component" value="Segment"/>
</dbReference>
<evidence type="ECO:0000313" key="1">
    <source>
        <dbReference type="EMBL" id="QPX62562.1"/>
    </source>
</evidence>
<sequence length="123" mass="13615">MISDAEYNMQLRQTRAFIAADSTDIVINPRTARESDGAGGFRDVAGEPLAAISVRLVPQSDKVPVAAVVEGRRAIPEMVLVALPDADIRRYDTFVWGDKTWKVDFLHDKPEYELKADLVVDNG</sequence>
<proteinExistence type="predicted"/>
<accession>A0A7T3KC57</accession>
<evidence type="ECO:0000313" key="2">
    <source>
        <dbReference type="Proteomes" id="UP000595472"/>
    </source>
</evidence>